<dbReference type="Proteomes" id="UP001161580">
    <property type="component" value="Unassembled WGS sequence"/>
</dbReference>
<keyword evidence="7" id="KW-1185">Reference proteome</keyword>
<dbReference type="PANTHER" id="PTHR38776:SF1">
    <property type="entry name" value="MLTA-INTERACTING PROTEIN-RELATED"/>
    <property type="match status" value="1"/>
</dbReference>
<dbReference type="GO" id="GO:0009279">
    <property type="term" value="C:cell outer membrane"/>
    <property type="evidence" value="ECO:0007669"/>
    <property type="project" value="UniProtKB-SubCell"/>
</dbReference>
<comment type="subcellular location">
    <subcellularLocation>
        <location evidence="1">Cell outer membrane</location>
    </subcellularLocation>
</comment>
<protein>
    <submittedName>
        <fullName evidence="6">MipA/OmpV family protein</fullName>
    </submittedName>
</protein>
<dbReference type="PANTHER" id="PTHR38776">
    <property type="entry name" value="MLTA-INTERACTING PROTEIN-RELATED"/>
    <property type="match status" value="1"/>
</dbReference>
<comment type="similarity">
    <text evidence="2">Belongs to the MipA/OmpV family.</text>
</comment>
<name>A0AAE3QCW6_9HYPH</name>
<sequence>MGLFLVSANLACAQEGRPWWSGDWYVSAGLEGFVGPEFSGSSHSKLQFSPLISVGRQGPGPRFSSRNDNASFALLENEAFRAGLVGKLITKRDDDTSSELVGLATVPWGVEIGGFAEVYPTDWLRARGELRQGIRSHDGLVADVAVDAFTDLAPNLRLSGGPRATFATQGYYDAYYAVSAKQSAASGLSEYDPGSGIDSYGVGAALTWQATENLTAGSFIEYRRLAGPAADSSLVEERGSKNQLTIGLSANYKFNFSMQ</sequence>
<evidence type="ECO:0000256" key="3">
    <source>
        <dbReference type="ARBA" id="ARBA00022729"/>
    </source>
</evidence>
<organism evidence="6 7">
    <name type="scientific">Ferirhizobium litorale</name>
    <dbReference type="NCBI Taxonomy" id="2927786"/>
    <lineage>
        <taxon>Bacteria</taxon>
        <taxon>Pseudomonadati</taxon>
        <taxon>Pseudomonadota</taxon>
        <taxon>Alphaproteobacteria</taxon>
        <taxon>Hyphomicrobiales</taxon>
        <taxon>Rhizobiaceae</taxon>
        <taxon>Ferirhizobium</taxon>
    </lineage>
</organism>
<evidence type="ECO:0000313" key="7">
    <source>
        <dbReference type="Proteomes" id="UP001161580"/>
    </source>
</evidence>
<evidence type="ECO:0000256" key="5">
    <source>
        <dbReference type="ARBA" id="ARBA00023237"/>
    </source>
</evidence>
<evidence type="ECO:0000313" key="6">
    <source>
        <dbReference type="EMBL" id="MDI7921630.1"/>
    </source>
</evidence>
<keyword evidence="3" id="KW-0732">Signal</keyword>
<keyword evidence="5" id="KW-0998">Cell outer membrane</keyword>
<evidence type="ECO:0000256" key="1">
    <source>
        <dbReference type="ARBA" id="ARBA00004442"/>
    </source>
</evidence>
<evidence type="ECO:0000256" key="4">
    <source>
        <dbReference type="ARBA" id="ARBA00023136"/>
    </source>
</evidence>
<proteinExistence type="inferred from homology"/>
<reference evidence="6" key="1">
    <citation type="submission" date="2022-03" db="EMBL/GenBank/DDBJ databases">
        <title>Fererhizobium litorale gen. nov., sp. nov., isolated from sandy sediments of the Sea of Japan seashore.</title>
        <authorList>
            <person name="Romanenko L."/>
            <person name="Kurilenko V."/>
            <person name="Otstavnykh N."/>
            <person name="Svetashev V."/>
            <person name="Tekutyeva L."/>
            <person name="Isaeva M."/>
            <person name="Mikhailov V."/>
        </authorList>
    </citation>
    <scope>NUCLEOTIDE SEQUENCE</scope>
    <source>
        <strain evidence="6">KMM 9576</strain>
    </source>
</reference>
<accession>A0AAE3QCW6</accession>
<evidence type="ECO:0000256" key="2">
    <source>
        <dbReference type="ARBA" id="ARBA00005722"/>
    </source>
</evidence>
<gene>
    <name evidence="6" type="ORF">MRS75_05970</name>
</gene>
<dbReference type="InterPro" id="IPR010583">
    <property type="entry name" value="MipA"/>
</dbReference>
<dbReference type="RefSeq" id="WP_311785874.1">
    <property type="nucleotide sequence ID" value="NZ_JALDYY010000002.1"/>
</dbReference>
<comment type="caution">
    <text evidence="6">The sequence shown here is derived from an EMBL/GenBank/DDBJ whole genome shotgun (WGS) entry which is preliminary data.</text>
</comment>
<keyword evidence="4" id="KW-0472">Membrane</keyword>
<dbReference type="EMBL" id="JALDYZ010000002">
    <property type="protein sequence ID" value="MDI7921630.1"/>
    <property type="molecule type" value="Genomic_DNA"/>
</dbReference>
<dbReference type="Pfam" id="PF06629">
    <property type="entry name" value="MipA"/>
    <property type="match status" value="1"/>
</dbReference>
<dbReference type="AlphaFoldDB" id="A0AAE3QCW6"/>